<protein>
    <submittedName>
        <fullName evidence="1">Uncharacterized protein</fullName>
    </submittedName>
</protein>
<accession>A0ACC0EHB2</accession>
<keyword evidence="2" id="KW-1185">Reference proteome</keyword>
<dbReference type="Proteomes" id="UP001060170">
    <property type="component" value="Chromosome 6"/>
</dbReference>
<evidence type="ECO:0000313" key="2">
    <source>
        <dbReference type="Proteomes" id="UP001060170"/>
    </source>
</evidence>
<sequence>MCAIGWRKSYDEYQLFGRFGRYRHDAATLLNQSVYDTLMRSSRQPLEILGGMFRNLASVAFEDNQAIMKRHSIPGFASLHYHEPALPDDCAPHTTFTSGGFYNSPHTDDQDVSEYAFALIVPTKKSDRSLSGPKEGYNVEGRPFIFPDYNFGIDFSEQKGIVKIVWAANKYRHFTLPAPNTATHSRIAMSLQINKKTTDNCDNIQTSKVLTRPKNIGNEDKLYISNHTHLLKSTSQKNME</sequence>
<organism evidence="1 2">
    <name type="scientific">Puccinia striiformis f. sp. tritici</name>
    <dbReference type="NCBI Taxonomy" id="168172"/>
    <lineage>
        <taxon>Eukaryota</taxon>
        <taxon>Fungi</taxon>
        <taxon>Dikarya</taxon>
        <taxon>Basidiomycota</taxon>
        <taxon>Pucciniomycotina</taxon>
        <taxon>Pucciniomycetes</taxon>
        <taxon>Pucciniales</taxon>
        <taxon>Pucciniaceae</taxon>
        <taxon>Puccinia</taxon>
    </lineage>
</organism>
<reference evidence="1 2" key="3">
    <citation type="journal article" date="2022" name="Microbiol. Spectr.">
        <title>Folding features and dynamics of 3D genome architecture in plant fungal pathogens.</title>
        <authorList>
            <person name="Xia C."/>
        </authorList>
    </citation>
    <scope>NUCLEOTIDE SEQUENCE [LARGE SCALE GENOMIC DNA]</scope>
    <source>
        <strain evidence="1 2">93-210</strain>
    </source>
</reference>
<dbReference type="EMBL" id="CM045870">
    <property type="protein sequence ID" value="KAI7954047.1"/>
    <property type="molecule type" value="Genomic_DNA"/>
</dbReference>
<gene>
    <name evidence="1" type="ORF">MJO28_006594</name>
</gene>
<name>A0ACC0EHB2_9BASI</name>
<reference evidence="2" key="2">
    <citation type="journal article" date="2018" name="Mol. Plant Microbe Interact.">
        <title>Genome sequence resources for the wheat stripe rust pathogen (Puccinia striiformis f. sp. tritici) and the barley stripe rust pathogen (Puccinia striiformis f. sp. hordei).</title>
        <authorList>
            <person name="Xia C."/>
            <person name="Wang M."/>
            <person name="Yin C."/>
            <person name="Cornejo O.E."/>
            <person name="Hulbert S.H."/>
            <person name="Chen X."/>
        </authorList>
    </citation>
    <scope>NUCLEOTIDE SEQUENCE [LARGE SCALE GENOMIC DNA]</scope>
    <source>
        <strain evidence="2">93-210</strain>
    </source>
</reference>
<comment type="caution">
    <text evidence="1">The sequence shown here is derived from an EMBL/GenBank/DDBJ whole genome shotgun (WGS) entry which is preliminary data.</text>
</comment>
<reference evidence="2" key="1">
    <citation type="journal article" date="2018" name="BMC Genomics">
        <title>Genomic insights into host adaptation between the wheat stripe rust pathogen (Puccinia striiformis f. sp. tritici) and the barley stripe rust pathogen (Puccinia striiformis f. sp. hordei).</title>
        <authorList>
            <person name="Xia C."/>
            <person name="Wang M."/>
            <person name="Yin C."/>
            <person name="Cornejo O.E."/>
            <person name="Hulbert S.H."/>
            <person name="Chen X."/>
        </authorList>
    </citation>
    <scope>NUCLEOTIDE SEQUENCE [LARGE SCALE GENOMIC DNA]</scope>
    <source>
        <strain evidence="2">93-210</strain>
    </source>
</reference>
<proteinExistence type="predicted"/>
<evidence type="ECO:0000313" key="1">
    <source>
        <dbReference type="EMBL" id="KAI7954047.1"/>
    </source>
</evidence>